<dbReference type="SUPFAM" id="SSF53335">
    <property type="entry name" value="S-adenosyl-L-methionine-dependent methyltransferases"/>
    <property type="match status" value="1"/>
</dbReference>
<dbReference type="EMBL" id="SPUK01000005">
    <property type="protein sequence ID" value="TQV97281.1"/>
    <property type="molecule type" value="Genomic_DNA"/>
</dbReference>
<gene>
    <name evidence="5" type="ORF">IF1G_04521</name>
</gene>
<proteinExistence type="predicted"/>
<dbReference type="PANTHER" id="PTHR43712:SF12">
    <property type="entry name" value="STERIGMATOCYSTIN 8-O-METHYLTRANSFERASE"/>
    <property type="match status" value="1"/>
</dbReference>
<feature type="domain" description="O-methyltransferase C-terminal" evidence="4">
    <location>
        <begin position="210"/>
        <end position="389"/>
    </location>
</feature>
<evidence type="ECO:0000313" key="5">
    <source>
        <dbReference type="EMBL" id="TQV97281.1"/>
    </source>
</evidence>
<evidence type="ECO:0000313" key="6">
    <source>
        <dbReference type="Proteomes" id="UP000315783"/>
    </source>
</evidence>
<dbReference type="Pfam" id="PF00891">
    <property type="entry name" value="Methyltransf_2"/>
    <property type="match status" value="1"/>
</dbReference>
<dbReference type="Proteomes" id="UP000315783">
    <property type="component" value="Unassembled WGS sequence"/>
</dbReference>
<keyword evidence="1 5" id="KW-0489">Methyltransferase</keyword>
<accession>A0A545V6E1</accession>
<dbReference type="OrthoDB" id="1606438at2759"/>
<comment type="caution">
    <text evidence="5">The sequence shown here is derived from an EMBL/GenBank/DDBJ whole genome shotgun (WGS) entry which is preliminary data.</text>
</comment>
<dbReference type="InterPro" id="IPR029063">
    <property type="entry name" value="SAM-dependent_MTases_sf"/>
</dbReference>
<dbReference type="PANTHER" id="PTHR43712">
    <property type="entry name" value="PUTATIVE (AFU_ORTHOLOGUE AFUA_4G14580)-RELATED"/>
    <property type="match status" value="1"/>
</dbReference>
<reference evidence="5 6" key="1">
    <citation type="journal article" date="2019" name="Appl. Microbiol. Biotechnol.">
        <title>Genome sequence of Isaria javanica and comparative genome analysis insights into family S53 peptidase evolution in fungal entomopathogens.</title>
        <authorList>
            <person name="Lin R."/>
            <person name="Zhang X."/>
            <person name="Xin B."/>
            <person name="Zou M."/>
            <person name="Gao Y."/>
            <person name="Qin F."/>
            <person name="Hu Q."/>
            <person name="Xie B."/>
            <person name="Cheng X."/>
        </authorList>
    </citation>
    <scope>NUCLEOTIDE SEQUENCE [LARGE SCALE GENOMIC DNA]</scope>
    <source>
        <strain evidence="5 6">IJ1G</strain>
    </source>
</reference>
<sequence length="525" mass="59343">MGSDESISSLAAQVSSLAGSFTKSLADVNIAEPNFSSQSPTSYDGLTAELFLQRQGLLDKIMDMWYLFQGPSERIFNYVHTCMPDIMALNLMNHFDLWSAVPLNDSASVGDIAKHVDLPEEVVKPLVQSTGLRALVSTVLDDAGAPMLAMNKALELHARGQPKLSKDMTRTSFALHQRGATIGNYTTSWEYIENDGDGERKGWRQRNFVEFMRYIKEIFKLEATLETSFDWEALGKSTVVDVGGSGGHDSFYLAEKFPELKIIVEDLPEVEPAFNKHRPEALKDRVTFVAHDFFEPQTVQADVFLLKLILHDWPDEECVKILRGFIPALRPGARVFLLDYVGRQDSEDGQPPMPRSIQQMGTATDLRMMALFSAEERPAEAWKTIIRSADDRFDIKKLDDLSELFIKDCWWRDILSFSWDCTTKRYQDNFGSFLNSSSKTVRNLKVCELGGLKPVLVQWAGQAWVQTAFTFDAEHGDCRGLVRLENEADMNLKSWKVFTELQELHPQKHLEARRVQSPAAAQKSP</sequence>
<evidence type="ECO:0000259" key="4">
    <source>
        <dbReference type="Pfam" id="PF00891"/>
    </source>
</evidence>
<dbReference type="GO" id="GO:0032259">
    <property type="term" value="P:methylation"/>
    <property type="evidence" value="ECO:0007669"/>
    <property type="project" value="UniProtKB-KW"/>
</dbReference>
<evidence type="ECO:0000256" key="3">
    <source>
        <dbReference type="ARBA" id="ARBA00022691"/>
    </source>
</evidence>
<dbReference type="InterPro" id="IPR016461">
    <property type="entry name" value="COMT-like"/>
</dbReference>
<evidence type="ECO:0000256" key="1">
    <source>
        <dbReference type="ARBA" id="ARBA00022603"/>
    </source>
</evidence>
<keyword evidence="6" id="KW-1185">Reference proteome</keyword>
<dbReference type="Gene3D" id="3.40.50.150">
    <property type="entry name" value="Vaccinia Virus protein VP39"/>
    <property type="match status" value="1"/>
</dbReference>
<keyword evidence="3" id="KW-0949">S-adenosyl-L-methionine</keyword>
<dbReference type="PROSITE" id="PS51683">
    <property type="entry name" value="SAM_OMT_II"/>
    <property type="match status" value="1"/>
</dbReference>
<protein>
    <submittedName>
        <fullName evidence="5">O-methyltransferase family protein</fullName>
    </submittedName>
</protein>
<name>A0A545V6E1_9HYPO</name>
<dbReference type="CDD" id="cd02440">
    <property type="entry name" value="AdoMet_MTases"/>
    <property type="match status" value="1"/>
</dbReference>
<dbReference type="InterPro" id="IPR001077">
    <property type="entry name" value="COMT_C"/>
</dbReference>
<organism evidence="5 6">
    <name type="scientific">Cordyceps javanica</name>
    <dbReference type="NCBI Taxonomy" id="43265"/>
    <lineage>
        <taxon>Eukaryota</taxon>
        <taxon>Fungi</taxon>
        <taxon>Dikarya</taxon>
        <taxon>Ascomycota</taxon>
        <taxon>Pezizomycotina</taxon>
        <taxon>Sordariomycetes</taxon>
        <taxon>Hypocreomycetidae</taxon>
        <taxon>Hypocreales</taxon>
        <taxon>Cordycipitaceae</taxon>
        <taxon>Cordyceps</taxon>
    </lineage>
</organism>
<keyword evidence="2 5" id="KW-0808">Transferase</keyword>
<dbReference type="AlphaFoldDB" id="A0A545V6E1"/>
<dbReference type="GO" id="GO:0008171">
    <property type="term" value="F:O-methyltransferase activity"/>
    <property type="evidence" value="ECO:0007669"/>
    <property type="project" value="InterPro"/>
</dbReference>
<evidence type="ECO:0000256" key="2">
    <source>
        <dbReference type="ARBA" id="ARBA00022679"/>
    </source>
</evidence>